<protein>
    <submittedName>
        <fullName evidence="1">Uncharacterized protein</fullName>
    </submittedName>
</protein>
<accession>A0A0J6IP60</accession>
<dbReference type="AlphaFoldDB" id="A0A0J6IP60"/>
<sequence>MYLRALFFACDLALFALQLPKAASGGASIAIKRAYRNDSALKSEFSDGMYMKNQWLMQTLPLRLGIVPALLPCIGPATAASGTAQTAS</sequence>
<dbReference type="PATRIC" id="fig|1608994.3.peg.2161"/>
<name>A0A0J6IP60_9PSED</name>
<reference evidence="1 2" key="1">
    <citation type="submission" date="2015-02" db="EMBL/GenBank/DDBJ databases">
        <title>Pseudomonas helleri sp. nov. and Pseudomonas weihenstephanensis sp. nov., isolated from raw cows milk.</title>
        <authorList>
            <person name="von Neubeck M."/>
            <person name="Huptas C."/>
            <person name="Wenning M."/>
            <person name="Scherer S."/>
        </authorList>
    </citation>
    <scope>NUCLEOTIDE SEQUENCE [LARGE SCALE GENOMIC DNA]</scope>
    <source>
        <strain evidence="1 2">DSM 29166</strain>
    </source>
</reference>
<organism evidence="1 2">
    <name type="scientific">Pseudomonas weihenstephanensis</name>
    <dbReference type="NCBI Taxonomy" id="1608994"/>
    <lineage>
        <taxon>Bacteria</taxon>
        <taxon>Pseudomonadati</taxon>
        <taxon>Pseudomonadota</taxon>
        <taxon>Gammaproteobacteria</taxon>
        <taxon>Pseudomonadales</taxon>
        <taxon>Pseudomonadaceae</taxon>
        <taxon>Pseudomonas</taxon>
    </lineage>
</organism>
<dbReference type="RefSeq" id="WP_048363730.1">
    <property type="nucleotide sequence ID" value="NZ_JYLF01000003.1"/>
</dbReference>
<evidence type="ECO:0000313" key="1">
    <source>
        <dbReference type="EMBL" id="KMN13904.1"/>
    </source>
</evidence>
<dbReference type="STRING" id="1608994.TU86_07755"/>
<comment type="caution">
    <text evidence="1">The sequence shown here is derived from an EMBL/GenBank/DDBJ whole genome shotgun (WGS) entry which is preliminary data.</text>
</comment>
<dbReference type="Proteomes" id="UP000036325">
    <property type="component" value="Unassembled WGS sequence"/>
</dbReference>
<proteinExistence type="predicted"/>
<evidence type="ECO:0000313" key="2">
    <source>
        <dbReference type="Proteomes" id="UP000036325"/>
    </source>
</evidence>
<dbReference type="EMBL" id="JYLF01000003">
    <property type="protein sequence ID" value="KMN13904.1"/>
    <property type="molecule type" value="Genomic_DNA"/>
</dbReference>
<gene>
    <name evidence="1" type="ORF">TU86_07755</name>
</gene>